<reference evidence="2" key="1">
    <citation type="journal article" date="2004" name="Science">
        <title>Reverse methanogenesis: testing the hypothesis with environmental genomics.</title>
        <authorList>
            <person name="Hallam S.J."/>
            <person name="Putnam N."/>
            <person name="Preston C.M."/>
            <person name="Detter J.C."/>
            <person name="Rokhsar D."/>
            <person name="Richardson P.M."/>
            <person name="DeLong E.F."/>
        </authorList>
    </citation>
    <scope>NUCLEOTIDE SEQUENCE</scope>
</reference>
<dbReference type="GO" id="GO:0004519">
    <property type="term" value="F:endonuclease activity"/>
    <property type="evidence" value="ECO:0007669"/>
    <property type="project" value="UniProtKB-KW"/>
</dbReference>
<dbReference type="Pfam" id="PF01850">
    <property type="entry name" value="PIN"/>
    <property type="match status" value="1"/>
</dbReference>
<organism evidence="2">
    <name type="scientific">Uncultured archaeon GZfos26G2</name>
    <dbReference type="NCBI Taxonomy" id="3386331"/>
    <lineage>
        <taxon>Archaea</taxon>
        <taxon>Methanobacteriati</taxon>
        <taxon>Methanobacteriota</taxon>
        <taxon>Stenosarchaea group</taxon>
        <taxon>Methanomicrobia</taxon>
        <taxon>Candidatus Methanophagales</taxon>
        <taxon>Candidatus Methanophagaceae</taxon>
        <taxon>Candidatus Methanophaga</taxon>
    </lineage>
</organism>
<dbReference type="Gene3D" id="3.40.50.1010">
    <property type="entry name" value="5'-nuclease"/>
    <property type="match status" value="1"/>
</dbReference>
<dbReference type="InterPro" id="IPR002716">
    <property type="entry name" value="PIN_dom"/>
</dbReference>
<evidence type="ECO:0000313" key="2">
    <source>
        <dbReference type="EMBL" id="QNR61594.1"/>
    </source>
</evidence>
<evidence type="ECO:0000259" key="1">
    <source>
        <dbReference type="Pfam" id="PF01850"/>
    </source>
</evidence>
<gene>
    <name evidence="2" type="primary">vapC</name>
    <name evidence="2" type="ORF">GZ17G11_25</name>
</gene>
<protein>
    <submittedName>
        <fullName evidence="2">tRNA(fMet)-specific endonuclease VapC</fullName>
        <ecNumber evidence="2">3.1.-.-</ecNumber>
    </submittedName>
</protein>
<dbReference type="EMBL" id="AY714824">
    <property type="protein sequence ID" value="QNR61594.1"/>
    <property type="molecule type" value="Genomic_DNA"/>
</dbReference>
<dbReference type="InterPro" id="IPR029060">
    <property type="entry name" value="PIN-like_dom_sf"/>
</dbReference>
<sequence length="109" mass="12144">MHATTVFNVYEALFGAYAIKDKEKRGKVEDKLKKAISRMKVLDFNYTDAVKAAELGGTLAHKGKHVGADTIIAAIAINKGCDAVVTRNEDHFRWIEEISGLKAEIYQFE</sequence>
<dbReference type="SUPFAM" id="SSF88723">
    <property type="entry name" value="PIN domain-like"/>
    <property type="match status" value="1"/>
</dbReference>
<dbReference type="AlphaFoldDB" id="A0A7H0XRY6"/>
<keyword evidence="2" id="KW-0255">Endonuclease</keyword>
<keyword evidence="2" id="KW-0378">Hydrolase</keyword>
<accession>A0A7H0XRY6</accession>
<proteinExistence type="predicted"/>
<dbReference type="EC" id="3.1.-.-" evidence="2"/>
<name>A0A7H0XRY6_UNCAG</name>
<keyword evidence="2" id="KW-0540">Nuclease</keyword>
<feature type="domain" description="PIN" evidence="1">
    <location>
        <begin position="4"/>
        <end position="92"/>
    </location>
</feature>
<dbReference type="GO" id="GO:0016787">
    <property type="term" value="F:hydrolase activity"/>
    <property type="evidence" value="ECO:0007669"/>
    <property type="project" value="UniProtKB-KW"/>
</dbReference>